<dbReference type="GO" id="GO:0007165">
    <property type="term" value="P:signal transduction"/>
    <property type="evidence" value="ECO:0007669"/>
    <property type="project" value="TreeGrafter"/>
</dbReference>
<dbReference type="PROSITE" id="PS50011">
    <property type="entry name" value="PROTEIN_KINASE_DOM"/>
    <property type="match status" value="1"/>
</dbReference>
<dbReference type="Gene3D" id="1.10.510.10">
    <property type="entry name" value="Transferase(Phosphotransferase) domain 1"/>
    <property type="match status" value="1"/>
</dbReference>
<organism evidence="2 3">
    <name type="scientific">Polyplosphaeria fusca</name>
    <dbReference type="NCBI Taxonomy" id="682080"/>
    <lineage>
        <taxon>Eukaryota</taxon>
        <taxon>Fungi</taxon>
        <taxon>Dikarya</taxon>
        <taxon>Ascomycota</taxon>
        <taxon>Pezizomycotina</taxon>
        <taxon>Dothideomycetes</taxon>
        <taxon>Pleosporomycetidae</taxon>
        <taxon>Pleosporales</taxon>
        <taxon>Tetraplosphaeriaceae</taxon>
        <taxon>Polyplosphaeria</taxon>
    </lineage>
</organism>
<reference evidence="2" key="1">
    <citation type="journal article" date="2020" name="Stud. Mycol.">
        <title>101 Dothideomycetes genomes: a test case for predicting lifestyles and emergence of pathogens.</title>
        <authorList>
            <person name="Haridas S."/>
            <person name="Albert R."/>
            <person name="Binder M."/>
            <person name="Bloem J."/>
            <person name="Labutti K."/>
            <person name="Salamov A."/>
            <person name="Andreopoulos B."/>
            <person name="Baker S."/>
            <person name="Barry K."/>
            <person name="Bills G."/>
            <person name="Bluhm B."/>
            <person name="Cannon C."/>
            <person name="Castanera R."/>
            <person name="Culley D."/>
            <person name="Daum C."/>
            <person name="Ezra D."/>
            <person name="Gonzalez J."/>
            <person name="Henrissat B."/>
            <person name="Kuo A."/>
            <person name="Liang C."/>
            <person name="Lipzen A."/>
            <person name="Lutzoni F."/>
            <person name="Magnuson J."/>
            <person name="Mondo S."/>
            <person name="Nolan M."/>
            <person name="Ohm R."/>
            <person name="Pangilinan J."/>
            <person name="Park H.-J."/>
            <person name="Ramirez L."/>
            <person name="Alfaro M."/>
            <person name="Sun H."/>
            <person name="Tritt A."/>
            <person name="Yoshinaga Y."/>
            <person name="Zwiers L.-H."/>
            <person name="Turgeon B."/>
            <person name="Goodwin S."/>
            <person name="Spatafora J."/>
            <person name="Crous P."/>
            <person name="Grigoriev I."/>
        </authorList>
    </citation>
    <scope>NUCLEOTIDE SEQUENCE</scope>
    <source>
        <strain evidence="2">CBS 125425</strain>
    </source>
</reference>
<dbReference type="InterPro" id="IPR011009">
    <property type="entry name" value="Kinase-like_dom_sf"/>
</dbReference>
<evidence type="ECO:0000313" key="2">
    <source>
        <dbReference type="EMBL" id="KAF2740056.1"/>
    </source>
</evidence>
<keyword evidence="3" id="KW-1185">Reference proteome</keyword>
<dbReference type="EMBL" id="ML996101">
    <property type="protein sequence ID" value="KAF2740056.1"/>
    <property type="molecule type" value="Genomic_DNA"/>
</dbReference>
<dbReference type="PANTHER" id="PTHR48011:SF5">
    <property type="entry name" value="PROTEIN KINASE DOMAIN-CONTAINING PROTEIN"/>
    <property type="match status" value="1"/>
</dbReference>
<proteinExistence type="predicted"/>
<sequence>MLARKRIRCSRRMKKEDVVKEAVHLRNLSYSHVVRGVGTYTLGEEVSILLYPAANYNLEAFLEECHIILSITAAHARMVSMLRDLRRFFQCITRTIHFVHTKLVKHMDIKPSNFLVHKRAGAHYTHDIFPTDFGISRSYDNIEEVETDSATACTRNYAAPEVVRQETRGFGADILSLGCVLRCSRLCVLRCSRQN</sequence>
<name>A0A9P4V7Y5_9PLEO</name>
<dbReference type="OrthoDB" id="4062651at2759"/>
<dbReference type="Proteomes" id="UP000799444">
    <property type="component" value="Unassembled WGS sequence"/>
</dbReference>
<dbReference type="Pfam" id="PF00069">
    <property type="entry name" value="Pkinase"/>
    <property type="match status" value="1"/>
</dbReference>
<dbReference type="GO" id="GO:0004672">
    <property type="term" value="F:protein kinase activity"/>
    <property type="evidence" value="ECO:0007669"/>
    <property type="project" value="InterPro"/>
</dbReference>
<dbReference type="SUPFAM" id="SSF56112">
    <property type="entry name" value="Protein kinase-like (PK-like)"/>
    <property type="match status" value="1"/>
</dbReference>
<dbReference type="PROSITE" id="PS00108">
    <property type="entry name" value="PROTEIN_KINASE_ST"/>
    <property type="match status" value="1"/>
</dbReference>
<gene>
    <name evidence="2" type="ORF">EJ04DRAFT_232221</name>
</gene>
<feature type="domain" description="Protein kinase" evidence="1">
    <location>
        <begin position="1"/>
        <end position="195"/>
    </location>
</feature>
<dbReference type="PANTHER" id="PTHR48011">
    <property type="entry name" value="CCR4-NOT TRANSCRIPTIONAL COMPLEX SUBUNIT CAF120-RELATED"/>
    <property type="match status" value="1"/>
</dbReference>
<evidence type="ECO:0000313" key="3">
    <source>
        <dbReference type="Proteomes" id="UP000799444"/>
    </source>
</evidence>
<dbReference type="InterPro" id="IPR008271">
    <property type="entry name" value="Ser/Thr_kinase_AS"/>
</dbReference>
<protein>
    <submittedName>
        <fullName evidence="2">Kinase-like protein</fullName>
    </submittedName>
</protein>
<dbReference type="InterPro" id="IPR052751">
    <property type="entry name" value="Plant_MAPKKK"/>
</dbReference>
<accession>A0A9P4V7Y5</accession>
<dbReference type="SMART" id="SM00220">
    <property type="entry name" value="S_TKc"/>
    <property type="match status" value="1"/>
</dbReference>
<dbReference type="GO" id="GO:0005524">
    <property type="term" value="F:ATP binding"/>
    <property type="evidence" value="ECO:0007669"/>
    <property type="project" value="InterPro"/>
</dbReference>
<dbReference type="InterPro" id="IPR000719">
    <property type="entry name" value="Prot_kinase_dom"/>
</dbReference>
<keyword evidence="2" id="KW-0418">Kinase</keyword>
<comment type="caution">
    <text evidence="2">The sequence shown here is derived from an EMBL/GenBank/DDBJ whole genome shotgun (WGS) entry which is preliminary data.</text>
</comment>
<evidence type="ECO:0000259" key="1">
    <source>
        <dbReference type="PROSITE" id="PS50011"/>
    </source>
</evidence>
<dbReference type="AlphaFoldDB" id="A0A9P4V7Y5"/>
<keyword evidence="2" id="KW-0808">Transferase</keyword>